<comment type="similarity">
    <text evidence="1">Belongs to the thioredoxin family. DsbA subfamily.</text>
</comment>
<dbReference type="InterPro" id="IPR023205">
    <property type="entry name" value="DsbA/DsbL"/>
</dbReference>
<reference evidence="9 10" key="1">
    <citation type="submission" date="2013-02" db="EMBL/GenBank/DDBJ databases">
        <title>The Genome Sequence of Acinetobacter sp. CIP 70.18.</title>
        <authorList>
            <consortium name="The Broad Institute Genome Sequencing Platform"/>
            <consortium name="The Broad Institute Genome Sequencing Center for Infectious Disease"/>
            <person name="Cerqueira G."/>
            <person name="Feldgarden M."/>
            <person name="Courvalin P."/>
            <person name="Perichon B."/>
            <person name="Grillot-Courvalin C."/>
            <person name="Clermont D."/>
            <person name="Rocha E."/>
            <person name="Yoon E.-J."/>
            <person name="Nemec A."/>
            <person name="Walker B."/>
            <person name="Young S.K."/>
            <person name="Zeng Q."/>
            <person name="Gargeya S."/>
            <person name="Fitzgerald M."/>
            <person name="Haas B."/>
            <person name="Abouelleil A."/>
            <person name="Alvarado L."/>
            <person name="Arachchi H.M."/>
            <person name="Berlin A.M."/>
            <person name="Chapman S.B."/>
            <person name="Dewar J."/>
            <person name="Goldberg J."/>
            <person name="Griggs A."/>
            <person name="Gujja S."/>
            <person name="Hansen M."/>
            <person name="Howarth C."/>
            <person name="Imamovic A."/>
            <person name="Larimer J."/>
            <person name="McCowan C."/>
            <person name="Murphy C."/>
            <person name="Neiman D."/>
            <person name="Pearson M."/>
            <person name="Priest M."/>
            <person name="Roberts A."/>
            <person name="Saif S."/>
            <person name="Shea T."/>
            <person name="Sisk P."/>
            <person name="Sykes S."/>
            <person name="Wortman J."/>
            <person name="Nusbaum C."/>
            <person name="Birren B."/>
        </authorList>
    </citation>
    <scope>NUCLEOTIDE SEQUENCE [LARGE SCALE GENOMIC DNA]</scope>
    <source>
        <strain evidence="9 10">CIP 70.18</strain>
    </source>
</reference>
<keyword evidence="2 7" id="KW-0732">Signal</keyword>
<evidence type="ECO:0000256" key="4">
    <source>
        <dbReference type="ARBA" id="ARBA00023284"/>
    </source>
</evidence>
<keyword evidence="3 5" id="KW-1015">Disulfide bond</keyword>
<keyword evidence="10" id="KW-1185">Reference proteome</keyword>
<feature type="disulfide bond" description="Redox-active" evidence="6">
    <location>
        <begin position="73"/>
        <end position="76"/>
    </location>
</feature>
<evidence type="ECO:0000259" key="8">
    <source>
        <dbReference type="Pfam" id="PF01323"/>
    </source>
</evidence>
<feature type="chain" id="PRO_5004153662" description="Thiol:disulfide interchange protein" evidence="7">
    <location>
        <begin position="39"/>
        <end position="222"/>
    </location>
</feature>
<name>N9T137_9GAMM</name>
<evidence type="ECO:0000313" key="10">
    <source>
        <dbReference type="Proteomes" id="UP000013084"/>
    </source>
</evidence>
<protein>
    <recommendedName>
        <fullName evidence="5">Thiol:disulfide interchange protein</fullName>
    </recommendedName>
</protein>
<keyword evidence="4" id="KW-0676">Redox-active center</keyword>
<dbReference type="GO" id="GO:0016491">
    <property type="term" value="F:oxidoreductase activity"/>
    <property type="evidence" value="ECO:0007669"/>
    <property type="project" value="InterPro"/>
</dbReference>
<organism evidence="9 10">
    <name type="scientific">Acinetobacter higginsii</name>
    <dbReference type="NCBI Taxonomy" id="70347"/>
    <lineage>
        <taxon>Bacteria</taxon>
        <taxon>Pseudomonadati</taxon>
        <taxon>Pseudomonadota</taxon>
        <taxon>Gammaproteobacteria</taxon>
        <taxon>Moraxellales</taxon>
        <taxon>Moraxellaceae</taxon>
        <taxon>Acinetobacter</taxon>
    </lineage>
</organism>
<dbReference type="InterPro" id="IPR050824">
    <property type="entry name" value="Thiol_disulfide_DsbA"/>
</dbReference>
<gene>
    <name evidence="9" type="ORF">F902_01809</name>
</gene>
<evidence type="ECO:0000256" key="3">
    <source>
        <dbReference type="ARBA" id="ARBA00023157"/>
    </source>
</evidence>
<dbReference type="Pfam" id="PF01323">
    <property type="entry name" value="DSBA"/>
    <property type="match status" value="1"/>
</dbReference>
<feature type="domain" description="DSBA-like thioredoxin" evidence="8">
    <location>
        <begin position="104"/>
        <end position="205"/>
    </location>
</feature>
<sequence>MQILPRLEVTVRAINLMKHFILTSAAAIVAVCSTQSMAADFIAGKDYTVVQNPVKTSAPANTIEVREFFWYGCSYCFKLEPHMQSWLKTIPKDVYFLRTPAAMNPMWEQGARAYYVSEALGVRKRTHLPLFHTNFSGKEKVLQKEAFAKFFTQYGISEAKFNSSYDSFPITAKIAESNQLAQKYQLTGVPAVVVNGKYIVQGGDNKVVQVVEYLVNKERKTQ</sequence>
<comment type="caution">
    <text evidence="9">The sequence shown here is derived from an EMBL/GenBank/DDBJ whole genome shotgun (WGS) entry which is preliminary data.</text>
</comment>
<evidence type="ECO:0000313" key="9">
    <source>
        <dbReference type="EMBL" id="ENX57412.1"/>
    </source>
</evidence>
<dbReference type="Proteomes" id="UP000013084">
    <property type="component" value="Unassembled WGS sequence"/>
</dbReference>
<dbReference type="CDD" id="cd03019">
    <property type="entry name" value="DsbA_DsbA"/>
    <property type="match status" value="1"/>
</dbReference>
<dbReference type="PATRIC" id="fig|1217700.3.peg.1740"/>
<dbReference type="EMBL" id="APRN01000036">
    <property type="protein sequence ID" value="ENX57412.1"/>
    <property type="molecule type" value="Genomic_DNA"/>
</dbReference>
<dbReference type="InterPro" id="IPR001853">
    <property type="entry name" value="DSBA-like_thioredoxin_dom"/>
</dbReference>
<proteinExistence type="inferred from homology"/>
<evidence type="ECO:0000256" key="5">
    <source>
        <dbReference type="PIRNR" id="PIRNR001488"/>
    </source>
</evidence>
<comment type="subcellular location">
    <subcellularLocation>
        <location evidence="5">Periplasm</location>
    </subcellularLocation>
</comment>
<dbReference type="PANTHER" id="PTHR35891">
    <property type="entry name" value="THIOL:DISULFIDE INTERCHANGE PROTEIN DSBA"/>
    <property type="match status" value="1"/>
</dbReference>
<evidence type="ECO:0000256" key="7">
    <source>
        <dbReference type="SAM" id="SignalP"/>
    </source>
</evidence>
<dbReference type="SUPFAM" id="SSF52833">
    <property type="entry name" value="Thioredoxin-like"/>
    <property type="match status" value="1"/>
</dbReference>
<dbReference type="Gene3D" id="3.40.30.10">
    <property type="entry name" value="Glutaredoxin"/>
    <property type="match status" value="1"/>
</dbReference>
<evidence type="ECO:0000256" key="2">
    <source>
        <dbReference type="ARBA" id="ARBA00022729"/>
    </source>
</evidence>
<evidence type="ECO:0000256" key="1">
    <source>
        <dbReference type="ARBA" id="ARBA00005791"/>
    </source>
</evidence>
<dbReference type="GO" id="GO:0042597">
    <property type="term" value="C:periplasmic space"/>
    <property type="evidence" value="ECO:0007669"/>
    <property type="project" value="UniProtKB-SubCell"/>
</dbReference>
<dbReference type="HOGENOM" id="CLU_088255_1_0_6"/>
<keyword evidence="5" id="KW-0574">Periplasm</keyword>
<dbReference type="InterPro" id="IPR036249">
    <property type="entry name" value="Thioredoxin-like_sf"/>
</dbReference>
<dbReference type="PIRSF" id="PIRSF001488">
    <property type="entry name" value="Tdi_protein"/>
    <property type="match status" value="1"/>
</dbReference>
<dbReference type="AlphaFoldDB" id="N9T137"/>
<feature type="signal peptide" evidence="7">
    <location>
        <begin position="1"/>
        <end position="38"/>
    </location>
</feature>
<dbReference type="PANTHER" id="PTHR35891:SF2">
    <property type="entry name" value="THIOL:DISULFIDE INTERCHANGE PROTEIN DSBA"/>
    <property type="match status" value="1"/>
</dbReference>
<accession>N9T137</accession>
<evidence type="ECO:0000256" key="6">
    <source>
        <dbReference type="PIRSR" id="PIRSR001488-1"/>
    </source>
</evidence>